<name>A0A1B4XX24_9CAUD</name>
<dbReference type="Proteomes" id="UP000224877">
    <property type="component" value="Segment"/>
</dbReference>
<accession>A0A1B4XX24</accession>
<organism evidence="1 2">
    <name type="scientific">Tenacibaculum phage pT24</name>
    <dbReference type="NCBI Taxonomy" id="1880590"/>
    <lineage>
        <taxon>Viruses</taxon>
        <taxon>Duplodnaviria</taxon>
        <taxon>Heunggongvirae</taxon>
        <taxon>Uroviricota</taxon>
        <taxon>Caudoviricetes</taxon>
        <taxon>Kungbxnavirus</taxon>
        <taxon>Kungbxnavirus pT24</taxon>
    </lineage>
</organism>
<evidence type="ECO:0000313" key="1">
    <source>
        <dbReference type="EMBL" id="BAV39347.1"/>
    </source>
</evidence>
<proteinExistence type="predicted"/>
<reference evidence="1 2" key="1">
    <citation type="submission" date="2016-07" db="EMBL/GenBank/DDBJ databases">
        <title>Characterization of three bacteriophages infecting bacteria isolated from shrimp culture pond water.</title>
        <authorList>
            <person name="Khoa H.V."/>
        </authorList>
    </citation>
    <scope>NUCLEOTIDE SEQUENCE [LARGE SCALE GENOMIC DNA]</scope>
</reference>
<sequence length="81" mass="9712">MSKSDNKSKIDDFKSYEEYLESLIPNNDEDSLRKKYFNNFEKYASYLGNGVYTWDGFYSSCTRELWLMGALHREKIIFEKL</sequence>
<keyword evidence="2" id="KW-1185">Reference proteome</keyword>
<evidence type="ECO:0000313" key="2">
    <source>
        <dbReference type="Proteomes" id="UP000224877"/>
    </source>
</evidence>
<gene>
    <name evidence="1" type="ORF">BPT24_223</name>
</gene>
<protein>
    <submittedName>
        <fullName evidence="1">Uncharacterized protein</fullName>
    </submittedName>
</protein>
<dbReference type="EMBL" id="LC168164">
    <property type="protein sequence ID" value="BAV39347.1"/>
    <property type="molecule type" value="Genomic_DNA"/>
</dbReference>